<organism evidence="2 3">
    <name type="scientific">Streptomyces spinoverrucosus</name>
    <dbReference type="NCBI Taxonomy" id="284043"/>
    <lineage>
        <taxon>Bacteria</taxon>
        <taxon>Bacillati</taxon>
        <taxon>Actinomycetota</taxon>
        <taxon>Actinomycetes</taxon>
        <taxon>Kitasatosporales</taxon>
        <taxon>Streptomycetaceae</taxon>
        <taxon>Streptomyces</taxon>
    </lineage>
</organism>
<keyword evidence="3" id="KW-1185">Reference proteome</keyword>
<dbReference type="AlphaFoldDB" id="A0A4Y3VRV5"/>
<feature type="coiled-coil region" evidence="1">
    <location>
        <begin position="115"/>
        <end position="244"/>
    </location>
</feature>
<comment type="caution">
    <text evidence="2">The sequence shown here is derived from an EMBL/GenBank/DDBJ whole genome shotgun (WGS) entry which is preliminary data.</text>
</comment>
<protein>
    <submittedName>
        <fullName evidence="2">Uncharacterized protein</fullName>
    </submittedName>
</protein>
<accession>A0A4Y3VRV5</accession>
<sequence length="398" mass="45800">MTTPSPLMVAGPIGSAASSAAGFVYGLIKDQGKVVKCVPQSGKGLADSLPQGEGIDRFTVLHTVKIQSAWFTHTRAWRRGIFKHKLESIYICTVFPFEIRYNVVKADTTNLWTSVETQKAECEKDENEAKRTYKQRMAEIERNPARELAGKYMKEVIDQKKRQLASLEAATKRTEAKKNQKWGEIEAKRTEIKAKEGEIERERQQGRRKTTVLDHELSTLTKELDKLIARYEELGRRFDSLADQTDKYHKALGEAMKIFPADVEPERLKEFAKQERDSKLRLVDAKRDKYRAERKRLEIIDKCQYIQDFQFDALDEVETSDGILKANSYQTVKVDSTLTCTPTVESGEDRRVKVKLEWNESVLGYGYRADGYVEFKPDGTYTGAGKFYKRFHRYAKYV</sequence>
<keyword evidence="1" id="KW-0175">Coiled coil</keyword>
<gene>
    <name evidence="2" type="ORF">SSP24_72420</name>
</gene>
<dbReference type="Proteomes" id="UP000317881">
    <property type="component" value="Unassembled WGS sequence"/>
</dbReference>
<reference evidence="2 3" key="1">
    <citation type="submission" date="2019-06" db="EMBL/GenBank/DDBJ databases">
        <title>Whole genome shotgun sequence of Streptomyces spinoverrucosus NBRC 14228.</title>
        <authorList>
            <person name="Hosoyama A."/>
            <person name="Uohara A."/>
            <person name="Ohji S."/>
            <person name="Ichikawa N."/>
        </authorList>
    </citation>
    <scope>NUCLEOTIDE SEQUENCE [LARGE SCALE GENOMIC DNA]</scope>
    <source>
        <strain evidence="2 3">NBRC 14228</strain>
    </source>
</reference>
<evidence type="ECO:0000256" key="1">
    <source>
        <dbReference type="SAM" id="Coils"/>
    </source>
</evidence>
<proteinExistence type="predicted"/>
<name>A0A4Y3VRV5_9ACTN</name>
<evidence type="ECO:0000313" key="3">
    <source>
        <dbReference type="Proteomes" id="UP000317881"/>
    </source>
</evidence>
<evidence type="ECO:0000313" key="2">
    <source>
        <dbReference type="EMBL" id="GEC09587.1"/>
    </source>
</evidence>
<dbReference type="RefSeq" id="WP_141314412.1">
    <property type="nucleotide sequence ID" value="NZ_BJND01000075.1"/>
</dbReference>
<dbReference type="EMBL" id="BJND01000075">
    <property type="protein sequence ID" value="GEC09587.1"/>
    <property type="molecule type" value="Genomic_DNA"/>
</dbReference>